<feature type="modified residue" description="4-aspartylphosphate" evidence="1">
    <location>
        <position position="56"/>
    </location>
</feature>
<protein>
    <submittedName>
        <fullName evidence="4">Response regulator transcription factor</fullName>
    </submittedName>
</protein>
<sequence>MIYTAVLVDDEQDNIENLEMLLNEFCSNVSIQGTATSFNNAKELIVSSEPDILFLDIQMGNQQVFELLEELEVITSEIIFVTAYEDYAIQSYDFNTAGYILKPINIGKLQKSVEKAIANIQVKVEKEKKQTSSHSSYSLASKIAFPVKNGFKLKKIQDIQYLQAEGSYTNVFFVDKKQLLVSKNLGYYESRLEAYGFIRIHPSALINFQYVIELDRTDGGYIVMEQGTHLPISKSKRMELEKLIRQNW</sequence>
<dbReference type="Gene3D" id="3.40.50.2300">
    <property type="match status" value="1"/>
</dbReference>
<gene>
    <name evidence="4" type="ORF">T190115A13A_130072</name>
</gene>
<dbReference type="PROSITE" id="PS50110">
    <property type="entry name" value="RESPONSE_REGULATORY"/>
    <property type="match status" value="1"/>
</dbReference>
<dbReference type="Pfam" id="PF04397">
    <property type="entry name" value="LytTR"/>
    <property type="match status" value="1"/>
</dbReference>
<dbReference type="InterPro" id="IPR011006">
    <property type="entry name" value="CheY-like_superfamily"/>
</dbReference>
<dbReference type="SUPFAM" id="SSF52172">
    <property type="entry name" value="CheY-like"/>
    <property type="match status" value="1"/>
</dbReference>
<comment type="caution">
    <text evidence="4">The sequence shown here is derived from an EMBL/GenBank/DDBJ whole genome shotgun (WGS) entry which is preliminary data.</text>
</comment>
<evidence type="ECO:0000313" key="4">
    <source>
        <dbReference type="EMBL" id="CAL2105197.1"/>
    </source>
</evidence>
<feature type="domain" description="Response regulatory" evidence="2">
    <location>
        <begin position="4"/>
        <end position="117"/>
    </location>
</feature>
<dbReference type="PROSITE" id="PS50930">
    <property type="entry name" value="HTH_LYTTR"/>
    <property type="match status" value="1"/>
</dbReference>
<dbReference type="SMART" id="SM00448">
    <property type="entry name" value="REC"/>
    <property type="match status" value="1"/>
</dbReference>
<dbReference type="InterPro" id="IPR007492">
    <property type="entry name" value="LytTR_DNA-bd_dom"/>
</dbReference>
<reference evidence="4 5" key="1">
    <citation type="submission" date="2024-05" db="EMBL/GenBank/DDBJ databases">
        <authorList>
            <person name="Duchaud E."/>
        </authorList>
    </citation>
    <scope>NUCLEOTIDE SEQUENCE [LARGE SCALE GENOMIC DNA]</scope>
    <source>
        <strain evidence="4">Ena-SAMPLE-TAB-13-05-2024-13:56:06:370-140305</strain>
    </source>
</reference>
<dbReference type="PANTHER" id="PTHR37299:SF1">
    <property type="entry name" value="STAGE 0 SPORULATION PROTEIN A HOMOLOG"/>
    <property type="match status" value="1"/>
</dbReference>
<keyword evidence="1" id="KW-0597">Phosphoprotein</keyword>
<dbReference type="Pfam" id="PF00072">
    <property type="entry name" value="Response_reg"/>
    <property type="match status" value="1"/>
</dbReference>
<feature type="domain" description="HTH LytTR-type" evidence="3">
    <location>
        <begin position="143"/>
        <end position="246"/>
    </location>
</feature>
<dbReference type="Proteomes" id="UP001497602">
    <property type="component" value="Unassembled WGS sequence"/>
</dbReference>
<name>A0ABM9PHW8_9FLAO</name>
<dbReference type="PANTHER" id="PTHR37299">
    <property type="entry name" value="TRANSCRIPTIONAL REGULATOR-RELATED"/>
    <property type="match status" value="1"/>
</dbReference>
<dbReference type="EMBL" id="CAXJRC010000004">
    <property type="protein sequence ID" value="CAL2105197.1"/>
    <property type="molecule type" value="Genomic_DNA"/>
</dbReference>
<proteinExistence type="predicted"/>
<evidence type="ECO:0000256" key="1">
    <source>
        <dbReference type="PROSITE-ProRule" id="PRU00169"/>
    </source>
</evidence>
<evidence type="ECO:0000313" key="5">
    <source>
        <dbReference type="Proteomes" id="UP001497602"/>
    </source>
</evidence>
<evidence type="ECO:0000259" key="2">
    <source>
        <dbReference type="PROSITE" id="PS50110"/>
    </source>
</evidence>
<accession>A0ABM9PHW8</accession>
<dbReference type="Gene3D" id="2.40.50.1020">
    <property type="entry name" value="LytTr DNA-binding domain"/>
    <property type="match status" value="1"/>
</dbReference>
<dbReference type="InterPro" id="IPR046947">
    <property type="entry name" value="LytR-like"/>
</dbReference>
<dbReference type="InterPro" id="IPR001789">
    <property type="entry name" value="Sig_transdc_resp-reg_receiver"/>
</dbReference>
<organism evidence="4 5">
    <name type="scientific">Tenacibaculum vairaonense</name>
    <dbReference type="NCBI Taxonomy" id="3137860"/>
    <lineage>
        <taxon>Bacteria</taxon>
        <taxon>Pseudomonadati</taxon>
        <taxon>Bacteroidota</taxon>
        <taxon>Flavobacteriia</taxon>
        <taxon>Flavobacteriales</taxon>
        <taxon>Flavobacteriaceae</taxon>
        <taxon>Tenacibaculum</taxon>
    </lineage>
</organism>
<dbReference type="SMART" id="SM00850">
    <property type="entry name" value="LytTR"/>
    <property type="match status" value="1"/>
</dbReference>
<keyword evidence="5" id="KW-1185">Reference proteome</keyword>
<dbReference type="RefSeq" id="WP_348737018.1">
    <property type="nucleotide sequence ID" value="NZ_CAXJRC010000004.1"/>
</dbReference>
<evidence type="ECO:0000259" key="3">
    <source>
        <dbReference type="PROSITE" id="PS50930"/>
    </source>
</evidence>